<keyword evidence="1" id="KW-1185">Reference proteome</keyword>
<dbReference type="OrthoDB" id="10557740at2759"/>
<organism evidence="1 2">
    <name type="scientific">Temnothorax curvispinosus</name>
    <dbReference type="NCBI Taxonomy" id="300111"/>
    <lineage>
        <taxon>Eukaryota</taxon>
        <taxon>Metazoa</taxon>
        <taxon>Ecdysozoa</taxon>
        <taxon>Arthropoda</taxon>
        <taxon>Hexapoda</taxon>
        <taxon>Insecta</taxon>
        <taxon>Pterygota</taxon>
        <taxon>Neoptera</taxon>
        <taxon>Endopterygota</taxon>
        <taxon>Hymenoptera</taxon>
        <taxon>Apocrita</taxon>
        <taxon>Aculeata</taxon>
        <taxon>Formicoidea</taxon>
        <taxon>Formicidae</taxon>
        <taxon>Myrmicinae</taxon>
        <taxon>Temnothorax</taxon>
    </lineage>
</organism>
<sequence>MLYSVRKGYDEIKAKMTTRSLTGQSEMDLQKELGFDKPFDSYEAFIAFDNRLQDDDLNVIMKDYISIIEGGSKNTSDAIKRILPRLMAKAVQLKYSGCGRQSGDKKKDSFAETNTYKIMKDTLKQLFPNICEKEILTRTSR</sequence>
<dbReference type="AlphaFoldDB" id="A0A6J1Q2W5"/>
<gene>
    <name evidence="2" type="primary">LOC112457597</name>
</gene>
<accession>A0A6J1Q2W5</accession>
<dbReference type="RefSeq" id="XP_024876517.1">
    <property type="nucleotide sequence ID" value="XM_025020749.1"/>
</dbReference>
<proteinExistence type="predicted"/>
<dbReference type="GeneID" id="112457597"/>
<dbReference type="Proteomes" id="UP000504618">
    <property type="component" value="Unplaced"/>
</dbReference>
<protein>
    <submittedName>
        <fullName evidence="2">Uncharacterized protein LOC112457597</fullName>
    </submittedName>
</protein>
<reference evidence="2" key="1">
    <citation type="submission" date="2025-08" db="UniProtKB">
        <authorList>
            <consortium name="RefSeq"/>
        </authorList>
    </citation>
    <scope>IDENTIFICATION</scope>
    <source>
        <tissue evidence="2">Whole body</tissue>
    </source>
</reference>
<evidence type="ECO:0000313" key="2">
    <source>
        <dbReference type="RefSeq" id="XP_024876517.1"/>
    </source>
</evidence>
<evidence type="ECO:0000313" key="1">
    <source>
        <dbReference type="Proteomes" id="UP000504618"/>
    </source>
</evidence>
<name>A0A6J1Q2W5_9HYME</name>